<reference evidence="1" key="1">
    <citation type="submission" date="2015-12" db="EMBL/GenBank/DDBJ databases">
        <title>Gene expression during late stages of embryo sac development: a critical building block for successful pollen-pistil interactions.</title>
        <authorList>
            <person name="Liu Y."/>
            <person name="Joly V."/>
            <person name="Sabar M."/>
            <person name="Matton D.P."/>
        </authorList>
    </citation>
    <scope>NUCLEOTIDE SEQUENCE</scope>
</reference>
<protein>
    <submittedName>
        <fullName evidence="1">Putative ovule protein</fullName>
    </submittedName>
</protein>
<proteinExistence type="predicted"/>
<sequence>MTSLREYILSSFTICHSSRLFIRSVIHSITIRLCVRYLLFWVTISSLVHLSFVNQVCGHVCGATSITQEIILKPVSGKKR</sequence>
<organism evidence="1">
    <name type="scientific">Solanum chacoense</name>
    <name type="common">Chaco potato</name>
    <dbReference type="NCBI Taxonomy" id="4108"/>
    <lineage>
        <taxon>Eukaryota</taxon>
        <taxon>Viridiplantae</taxon>
        <taxon>Streptophyta</taxon>
        <taxon>Embryophyta</taxon>
        <taxon>Tracheophyta</taxon>
        <taxon>Spermatophyta</taxon>
        <taxon>Magnoliopsida</taxon>
        <taxon>eudicotyledons</taxon>
        <taxon>Gunneridae</taxon>
        <taxon>Pentapetalae</taxon>
        <taxon>asterids</taxon>
        <taxon>lamiids</taxon>
        <taxon>Solanales</taxon>
        <taxon>Solanaceae</taxon>
        <taxon>Solanoideae</taxon>
        <taxon>Solaneae</taxon>
        <taxon>Solanum</taxon>
    </lineage>
</organism>
<dbReference type="EMBL" id="GEDG01031921">
    <property type="protein sequence ID" value="JAP11104.1"/>
    <property type="molecule type" value="Transcribed_RNA"/>
</dbReference>
<name>A0A0V0GUI3_SOLCH</name>
<accession>A0A0V0GUI3</accession>
<dbReference type="AlphaFoldDB" id="A0A0V0GUI3"/>
<evidence type="ECO:0000313" key="1">
    <source>
        <dbReference type="EMBL" id="JAP11104.1"/>
    </source>
</evidence>